<evidence type="ECO:0000313" key="2">
    <source>
        <dbReference type="EMBL" id="RDC63274.1"/>
    </source>
</evidence>
<accession>A0A369QEY8</accession>
<sequence>MKKLPTPTFDLLNYQVFIHSIGALIGLIYGFVDSHIWSPAETYFLVMSLVLLDFCTGILYAYKSKGYCEIKAQRVIFTMLAYTSLLFYTFQFSKAGGVMPLLTHIVFVPMVAVTMISLVKNFRLLGWINRDLAFTINQKLDSKIKEDALNVNPAASEPVLPTVN</sequence>
<evidence type="ECO:0000256" key="1">
    <source>
        <dbReference type="SAM" id="Phobius"/>
    </source>
</evidence>
<dbReference type="OrthoDB" id="9894711at2"/>
<dbReference type="RefSeq" id="WP_115372606.1">
    <property type="nucleotide sequence ID" value="NZ_QASA01000001.1"/>
</dbReference>
<feature type="transmembrane region" description="Helical" evidence="1">
    <location>
        <begin position="43"/>
        <end position="62"/>
    </location>
</feature>
<feature type="transmembrane region" description="Helical" evidence="1">
    <location>
        <begin position="98"/>
        <end position="119"/>
    </location>
</feature>
<keyword evidence="1" id="KW-1133">Transmembrane helix</keyword>
<protein>
    <submittedName>
        <fullName evidence="2">Uncharacterized protein</fullName>
    </submittedName>
</protein>
<keyword evidence="1" id="KW-0812">Transmembrane</keyword>
<dbReference type="EMBL" id="QASA01000001">
    <property type="protein sequence ID" value="RDC63274.1"/>
    <property type="molecule type" value="Genomic_DNA"/>
</dbReference>
<comment type="caution">
    <text evidence="2">The sequence shown here is derived from an EMBL/GenBank/DDBJ whole genome shotgun (WGS) entry which is preliminary data.</text>
</comment>
<organism evidence="2 3">
    <name type="scientific">Adhaeribacter pallidiroseus</name>
    <dbReference type="NCBI Taxonomy" id="2072847"/>
    <lineage>
        <taxon>Bacteria</taxon>
        <taxon>Pseudomonadati</taxon>
        <taxon>Bacteroidota</taxon>
        <taxon>Cytophagia</taxon>
        <taxon>Cytophagales</taxon>
        <taxon>Hymenobacteraceae</taxon>
        <taxon>Adhaeribacter</taxon>
    </lineage>
</organism>
<keyword evidence="1" id="KW-0472">Membrane</keyword>
<reference evidence="2 3" key="1">
    <citation type="submission" date="2018-04" db="EMBL/GenBank/DDBJ databases">
        <title>Adhaeribacter sp. HMF7616 genome sequencing and assembly.</title>
        <authorList>
            <person name="Kang H."/>
            <person name="Kang J."/>
            <person name="Cha I."/>
            <person name="Kim H."/>
            <person name="Joh K."/>
        </authorList>
    </citation>
    <scope>NUCLEOTIDE SEQUENCE [LARGE SCALE GENOMIC DNA]</scope>
    <source>
        <strain evidence="2 3">HMF7616</strain>
    </source>
</reference>
<keyword evidence="3" id="KW-1185">Reference proteome</keyword>
<feature type="transmembrane region" description="Helical" evidence="1">
    <location>
        <begin position="12"/>
        <end position="31"/>
    </location>
</feature>
<dbReference type="Proteomes" id="UP000253919">
    <property type="component" value="Unassembled WGS sequence"/>
</dbReference>
<proteinExistence type="predicted"/>
<evidence type="ECO:0000313" key="3">
    <source>
        <dbReference type="Proteomes" id="UP000253919"/>
    </source>
</evidence>
<name>A0A369QEY8_9BACT</name>
<dbReference type="AlphaFoldDB" id="A0A369QEY8"/>
<feature type="transmembrane region" description="Helical" evidence="1">
    <location>
        <begin position="74"/>
        <end position="92"/>
    </location>
</feature>
<gene>
    <name evidence="2" type="ORF">AHMF7616_01876</name>
</gene>